<dbReference type="InterPro" id="IPR001932">
    <property type="entry name" value="PPM-type_phosphatase-like_dom"/>
</dbReference>
<sequence length="382" mass="41094">MSEANTTDIRALLSQVAPPKALGRNHAVSFTSRSNERILTNEDRYFAEDWDLANGVWKLAFVLDGHGGTATVDFVLENLPSVLKAALVSGIDSSTLTLDDAAVARIMSEALLSLQDQLTNEFLSLIPTKPDDLAAFDAKATFQDRTGKPGVILRRVMSGTTASVALIDPTNRVHIAGVGDSDAFLCFTSSADETDWDCCSMGFAHRCSDPMEAARILGEHPGEPDCISQTGVPRLLGWHVLSRAMGNIYFNLPIDILRILDVGLGEEKPFNEAFLRLFKTPPYLSHIPQVSHESRPTQKFLILASDGLGHLMQRRLTGADSVVLGRICANAVARAEAAGQNLAEAVLWEAMGGDGPDNLCLSAINGTAKGRVDDTTVVVIPL</sequence>
<organism evidence="2 3">
    <name type="scientific">Mycena indigotica</name>
    <dbReference type="NCBI Taxonomy" id="2126181"/>
    <lineage>
        <taxon>Eukaryota</taxon>
        <taxon>Fungi</taxon>
        <taxon>Dikarya</taxon>
        <taxon>Basidiomycota</taxon>
        <taxon>Agaricomycotina</taxon>
        <taxon>Agaricomycetes</taxon>
        <taxon>Agaricomycetidae</taxon>
        <taxon>Agaricales</taxon>
        <taxon>Marasmiineae</taxon>
        <taxon>Mycenaceae</taxon>
        <taxon>Mycena</taxon>
    </lineage>
</organism>
<evidence type="ECO:0000259" key="1">
    <source>
        <dbReference type="PROSITE" id="PS51746"/>
    </source>
</evidence>
<dbReference type="PANTHER" id="PTHR13832">
    <property type="entry name" value="PROTEIN PHOSPHATASE 2C"/>
    <property type="match status" value="1"/>
</dbReference>
<dbReference type="AlphaFoldDB" id="A0A8H6SNL8"/>
<dbReference type="InterPro" id="IPR015655">
    <property type="entry name" value="PP2C"/>
</dbReference>
<protein>
    <submittedName>
        <fullName evidence="2">Serine/threonine protein phosphatase 2C</fullName>
    </submittedName>
</protein>
<keyword evidence="3" id="KW-1185">Reference proteome</keyword>
<reference evidence="2" key="1">
    <citation type="submission" date="2020-05" db="EMBL/GenBank/DDBJ databases">
        <title>Mycena genomes resolve the evolution of fungal bioluminescence.</title>
        <authorList>
            <person name="Tsai I.J."/>
        </authorList>
    </citation>
    <scope>NUCLEOTIDE SEQUENCE</scope>
    <source>
        <strain evidence="2">171206Taipei</strain>
    </source>
</reference>
<proteinExistence type="predicted"/>
<evidence type="ECO:0000313" key="3">
    <source>
        <dbReference type="Proteomes" id="UP000636479"/>
    </source>
</evidence>
<dbReference type="GO" id="GO:0004722">
    <property type="term" value="F:protein serine/threonine phosphatase activity"/>
    <property type="evidence" value="ECO:0007669"/>
    <property type="project" value="InterPro"/>
</dbReference>
<dbReference type="CDD" id="cd00143">
    <property type="entry name" value="PP2Cc"/>
    <property type="match status" value="1"/>
</dbReference>
<dbReference type="PANTHER" id="PTHR13832:SF827">
    <property type="entry name" value="PROTEIN PHOSPHATASE 1L"/>
    <property type="match status" value="1"/>
</dbReference>
<dbReference type="SMART" id="SM00332">
    <property type="entry name" value="PP2Cc"/>
    <property type="match status" value="1"/>
</dbReference>
<dbReference type="Gene3D" id="3.60.40.10">
    <property type="entry name" value="PPM-type phosphatase domain"/>
    <property type="match status" value="1"/>
</dbReference>
<feature type="domain" description="PPM-type phosphatase" evidence="1">
    <location>
        <begin position="27"/>
        <end position="382"/>
    </location>
</feature>
<dbReference type="EMBL" id="JACAZF010000006">
    <property type="protein sequence ID" value="KAF7301120.1"/>
    <property type="molecule type" value="Genomic_DNA"/>
</dbReference>
<dbReference type="Proteomes" id="UP000636479">
    <property type="component" value="Unassembled WGS sequence"/>
</dbReference>
<dbReference type="Pfam" id="PF00481">
    <property type="entry name" value="PP2C"/>
    <property type="match status" value="1"/>
</dbReference>
<dbReference type="InterPro" id="IPR036457">
    <property type="entry name" value="PPM-type-like_dom_sf"/>
</dbReference>
<dbReference type="GeneID" id="59345992"/>
<accession>A0A8H6SNL8</accession>
<dbReference type="RefSeq" id="XP_037219120.1">
    <property type="nucleotide sequence ID" value="XM_037363476.1"/>
</dbReference>
<gene>
    <name evidence="2" type="ORF">MIND_00676200</name>
</gene>
<dbReference type="SUPFAM" id="SSF81606">
    <property type="entry name" value="PP2C-like"/>
    <property type="match status" value="1"/>
</dbReference>
<dbReference type="OrthoDB" id="420076at2759"/>
<evidence type="ECO:0000313" key="2">
    <source>
        <dbReference type="EMBL" id="KAF7301120.1"/>
    </source>
</evidence>
<comment type="caution">
    <text evidence="2">The sequence shown here is derived from an EMBL/GenBank/DDBJ whole genome shotgun (WGS) entry which is preliminary data.</text>
</comment>
<name>A0A8H6SNL8_9AGAR</name>
<dbReference type="PROSITE" id="PS51746">
    <property type="entry name" value="PPM_2"/>
    <property type="match status" value="1"/>
</dbReference>